<evidence type="ECO:0000313" key="3">
    <source>
        <dbReference type="Proteomes" id="UP000007306"/>
    </source>
</evidence>
<evidence type="ECO:0000313" key="2">
    <source>
        <dbReference type="EnsemblPlants" id="ORGLA03G0316300.1"/>
    </source>
</evidence>
<feature type="region of interest" description="Disordered" evidence="1">
    <location>
        <begin position="27"/>
        <end position="130"/>
    </location>
</feature>
<proteinExistence type="predicted"/>
<dbReference type="EnsemblPlants" id="ORGLA03G0316300.1">
    <property type="protein sequence ID" value="ORGLA03G0316300.1"/>
    <property type="gene ID" value="ORGLA03G0316300"/>
</dbReference>
<sequence>MPLGPHVSYISYLSPHLSLLSQSALARGGVGRGGDGEDDGRRSGARRRRWMSAQPPEWQRRLSEVPRGSSPSPSSVSRSQAKAVAPTSRARSPRTAQDEPWRRDFGNEAGVDADVGADENGSRRCGRNEDPSFSRGVCIACKMDLEKVMTNVQISQN</sequence>
<reference evidence="2 3" key="2">
    <citation type="submission" date="2018-04" db="EMBL/GenBank/DDBJ databases">
        <title>OglaRS2 (Oryza glaberrima Reference Sequence Version 2).</title>
        <authorList>
            <person name="Zhang J."/>
            <person name="Kudrna D."/>
            <person name="Lee S."/>
            <person name="Talag J."/>
            <person name="Rajasekar S."/>
            <person name="Wing R.A."/>
        </authorList>
    </citation>
    <scope>NUCLEOTIDE SEQUENCE [LARGE SCALE GENOMIC DNA]</scope>
    <source>
        <strain evidence="2 3">cv. IRGC 96717</strain>
    </source>
</reference>
<name>I1PFL7_ORYGL</name>
<feature type="compositionally biased region" description="Basic and acidic residues" evidence="1">
    <location>
        <begin position="120"/>
        <end position="130"/>
    </location>
</feature>
<dbReference type="AlphaFoldDB" id="I1PFL7"/>
<dbReference type="HOGENOM" id="CLU_1680664_0_0_1"/>
<accession>I1PFL7</accession>
<organism evidence="2 3">
    <name type="scientific">Oryza glaberrima</name>
    <name type="common">African rice</name>
    <dbReference type="NCBI Taxonomy" id="4538"/>
    <lineage>
        <taxon>Eukaryota</taxon>
        <taxon>Viridiplantae</taxon>
        <taxon>Streptophyta</taxon>
        <taxon>Embryophyta</taxon>
        <taxon>Tracheophyta</taxon>
        <taxon>Spermatophyta</taxon>
        <taxon>Magnoliopsida</taxon>
        <taxon>Liliopsida</taxon>
        <taxon>Poales</taxon>
        <taxon>Poaceae</taxon>
        <taxon>BOP clade</taxon>
        <taxon>Oryzoideae</taxon>
        <taxon>Oryzeae</taxon>
        <taxon>Oryzinae</taxon>
        <taxon>Oryza</taxon>
    </lineage>
</organism>
<feature type="compositionally biased region" description="Low complexity" evidence="1">
    <location>
        <begin position="65"/>
        <end position="79"/>
    </location>
</feature>
<feature type="compositionally biased region" description="Basic and acidic residues" evidence="1">
    <location>
        <begin position="96"/>
        <end position="106"/>
    </location>
</feature>
<protein>
    <submittedName>
        <fullName evidence="2">Uncharacterized protein</fullName>
    </submittedName>
</protein>
<reference evidence="2" key="1">
    <citation type="submission" date="2015-06" db="UniProtKB">
        <authorList>
            <consortium name="EnsemblPlants"/>
        </authorList>
    </citation>
    <scope>IDENTIFICATION</scope>
</reference>
<dbReference type="Proteomes" id="UP000007306">
    <property type="component" value="Chromosome 3"/>
</dbReference>
<dbReference type="Gramene" id="ORGLA03G0316300.1">
    <property type="protein sequence ID" value="ORGLA03G0316300.1"/>
    <property type="gene ID" value="ORGLA03G0316300"/>
</dbReference>
<evidence type="ECO:0000256" key="1">
    <source>
        <dbReference type="SAM" id="MobiDB-lite"/>
    </source>
</evidence>
<keyword evidence="3" id="KW-1185">Reference proteome</keyword>